<protein>
    <submittedName>
        <fullName evidence="2">Transcriptional regulator, XRE family</fullName>
    </submittedName>
</protein>
<dbReference type="SUPFAM" id="SSF47413">
    <property type="entry name" value="lambda repressor-like DNA-binding domains"/>
    <property type="match status" value="1"/>
</dbReference>
<reference evidence="2 3" key="1">
    <citation type="journal article" date="2015" name="Nature">
        <title>rRNA introns, odd ribosomes, and small enigmatic genomes across a large radiation of phyla.</title>
        <authorList>
            <person name="Brown C.T."/>
            <person name="Hug L.A."/>
            <person name="Thomas B.C."/>
            <person name="Sharon I."/>
            <person name="Castelle C.J."/>
            <person name="Singh A."/>
            <person name="Wilkins M.J."/>
            <person name="Williams K.H."/>
            <person name="Banfield J.F."/>
        </authorList>
    </citation>
    <scope>NUCLEOTIDE SEQUENCE [LARGE SCALE GENOMIC DNA]</scope>
</reference>
<dbReference type="Gene3D" id="1.10.260.40">
    <property type="entry name" value="lambda repressor-like DNA-binding domains"/>
    <property type="match status" value="1"/>
</dbReference>
<dbReference type="InterPro" id="IPR010982">
    <property type="entry name" value="Lambda_DNA-bd_dom_sf"/>
</dbReference>
<dbReference type="EMBL" id="LBOW01000014">
    <property type="protein sequence ID" value="KKP43939.1"/>
    <property type="molecule type" value="Genomic_DNA"/>
</dbReference>
<dbReference type="Proteomes" id="UP000034778">
    <property type="component" value="Unassembled WGS sequence"/>
</dbReference>
<name>A0A0F9ZIN3_9BACT</name>
<sequence length="95" mass="11263">MNKQKLYTFDEDFKKRLEDPKFKKEWDKSEPERLLGHSLMEMIIKRKTDYKKLAKKTKISEETIGDIILGFTNPKLSLLKKLASSLDSKLVLRFE</sequence>
<dbReference type="PROSITE" id="PS50943">
    <property type="entry name" value="HTH_CROC1"/>
    <property type="match status" value="1"/>
</dbReference>
<accession>A0A0F9ZIN3</accession>
<dbReference type="CDD" id="cd00093">
    <property type="entry name" value="HTH_XRE"/>
    <property type="match status" value="1"/>
</dbReference>
<dbReference type="Pfam" id="PF01381">
    <property type="entry name" value="HTH_3"/>
    <property type="match status" value="1"/>
</dbReference>
<proteinExistence type="predicted"/>
<evidence type="ECO:0000313" key="3">
    <source>
        <dbReference type="Proteomes" id="UP000034778"/>
    </source>
</evidence>
<organism evidence="2 3">
    <name type="scientific">Candidatus Woesebacteria bacterium GW2011_GWB1_33_22</name>
    <dbReference type="NCBI Taxonomy" id="1618566"/>
    <lineage>
        <taxon>Bacteria</taxon>
        <taxon>Candidatus Woeseibacteriota</taxon>
    </lineage>
</organism>
<comment type="caution">
    <text evidence="2">The sequence shown here is derived from an EMBL/GenBank/DDBJ whole genome shotgun (WGS) entry which is preliminary data.</text>
</comment>
<dbReference type="STRING" id="1618566.UR35_C0014G0012"/>
<dbReference type="InterPro" id="IPR001387">
    <property type="entry name" value="Cro/C1-type_HTH"/>
</dbReference>
<dbReference type="SMART" id="SM00530">
    <property type="entry name" value="HTH_XRE"/>
    <property type="match status" value="1"/>
</dbReference>
<feature type="domain" description="HTH cro/C1-type" evidence="1">
    <location>
        <begin position="51"/>
        <end position="93"/>
    </location>
</feature>
<evidence type="ECO:0000313" key="2">
    <source>
        <dbReference type="EMBL" id="KKP43939.1"/>
    </source>
</evidence>
<dbReference type="AlphaFoldDB" id="A0A0F9ZIN3"/>
<gene>
    <name evidence="2" type="ORF">UR35_C0014G0012</name>
</gene>
<evidence type="ECO:0000259" key="1">
    <source>
        <dbReference type="PROSITE" id="PS50943"/>
    </source>
</evidence>
<dbReference type="GO" id="GO:0003677">
    <property type="term" value="F:DNA binding"/>
    <property type="evidence" value="ECO:0007669"/>
    <property type="project" value="InterPro"/>
</dbReference>